<reference evidence="2" key="1">
    <citation type="journal article" date="2021" name="Mol. Ecol. Resour.">
        <title>Phylogenomic analyses of the genus Drosophila reveals genomic signals of climate adaptation.</title>
        <authorList>
            <person name="Li F."/>
            <person name="Rane R.V."/>
            <person name="Luria V."/>
            <person name="Xiong Z."/>
            <person name="Chen J."/>
            <person name="Li Z."/>
            <person name="Catullo R.A."/>
            <person name="Griffin P.C."/>
            <person name="Schiffer M."/>
            <person name="Pearce S."/>
            <person name="Lee S.F."/>
            <person name="McElroy K."/>
            <person name="Stocker A."/>
            <person name="Shirriffs J."/>
            <person name="Cockerell F."/>
            <person name="Coppin C."/>
            <person name="Sgro C.M."/>
            <person name="Karger A."/>
            <person name="Cain J.W."/>
            <person name="Weber J.A."/>
            <person name="Santpere G."/>
            <person name="Kirschner M.W."/>
            <person name="Hoffmann A.A."/>
            <person name="Oakeshott J.G."/>
            <person name="Zhang G."/>
        </authorList>
    </citation>
    <scope>NUCLEOTIDE SEQUENCE</scope>
    <source>
        <strain evidence="2">BGI-SZ-2011g</strain>
    </source>
</reference>
<sequence>FDNHLQWWLLLAACCLNLGGIKAKPLVSFGIGVQTATRPYPAPYTEPFYNNYYGYNGYYGGTYSNRYPPGYPYAQSYYPAPYSPGNRYGALDFGIGALSLTPFLL</sequence>
<dbReference type="AlphaFoldDB" id="A0AAD4PI74"/>
<name>A0AAD4PI74_9MUSC</name>
<gene>
    <name evidence="2" type="ORF">KR093_000869</name>
</gene>
<accession>A0AAD4PI74</accession>
<feature type="signal peptide" evidence="1">
    <location>
        <begin position="1"/>
        <end position="23"/>
    </location>
</feature>
<comment type="caution">
    <text evidence="2">The sequence shown here is derived from an EMBL/GenBank/DDBJ whole genome shotgun (WGS) entry which is preliminary data.</text>
</comment>
<protein>
    <recommendedName>
        <fullName evidence="4">Shematrin-like protein 1</fullName>
    </recommendedName>
</protein>
<proteinExistence type="predicted"/>
<evidence type="ECO:0008006" key="4">
    <source>
        <dbReference type="Google" id="ProtNLM"/>
    </source>
</evidence>
<organism evidence="2 3">
    <name type="scientific">Drosophila rubida</name>
    <dbReference type="NCBI Taxonomy" id="30044"/>
    <lineage>
        <taxon>Eukaryota</taxon>
        <taxon>Metazoa</taxon>
        <taxon>Ecdysozoa</taxon>
        <taxon>Arthropoda</taxon>
        <taxon>Hexapoda</taxon>
        <taxon>Insecta</taxon>
        <taxon>Pterygota</taxon>
        <taxon>Neoptera</taxon>
        <taxon>Endopterygota</taxon>
        <taxon>Diptera</taxon>
        <taxon>Brachycera</taxon>
        <taxon>Muscomorpha</taxon>
        <taxon>Ephydroidea</taxon>
        <taxon>Drosophilidae</taxon>
        <taxon>Drosophila</taxon>
    </lineage>
</organism>
<feature type="chain" id="PRO_5042123690" description="Shematrin-like protein 1" evidence="1">
    <location>
        <begin position="24"/>
        <end position="105"/>
    </location>
</feature>
<dbReference type="Proteomes" id="UP001200034">
    <property type="component" value="Unassembled WGS sequence"/>
</dbReference>
<feature type="non-terminal residue" evidence="2">
    <location>
        <position position="1"/>
    </location>
</feature>
<evidence type="ECO:0000313" key="3">
    <source>
        <dbReference type="Proteomes" id="UP001200034"/>
    </source>
</evidence>
<keyword evidence="3" id="KW-1185">Reference proteome</keyword>
<evidence type="ECO:0000313" key="2">
    <source>
        <dbReference type="EMBL" id="KAH8365447.1"/>
    </source>
</evidence>
<dbReference type="EMBL" id="JAJJHW010002774">
    <property type="protein sequence ID" value="KAH8365447.1"/>
    <property type="molecule type" value="Genomic_DNA"/>
</dbReference>
<evidence type="ECO:0000256" key="1">
    <source>
        <dbReference type="SAM" id="SignalP"/>
    </source>
</evidence>
<keyword evidence="1" id="KW-0732">Signal</keyword>